<comment type="caution">
    <text evidence="1">The sequence shown here is derived from an EMBL/GenBank/DDBJ whole genome shotgun (WGS) entry which is preliminary data.</text>
</comment>
<dbReference type="RefSeq" id="WP_136990808.1">
    <property type="nucleotide sequence ID" value="NZ_SZPQ01000019.1"/>
</dbReference>
<proteinExistence type="predicted"/>
<dbReference type="EMBL" id="SZPQ01000019">
    <property type="protein sequence ID" value="TKI05519.1"/>
    <property type="molecule type" value="Genomic_DNA"/>
</dbReference>
<accession>A0ABY2SJL4</accession>
<gene>
    <name evidence="1" type="ORF">FCN80_14190</name>
</gene>
<evidence type="ECO:0000313" key="1">
    <source>
        <dbReference type="EMBL" id="TKI05519.1"/>
    </source>
</evidence>
<evidence type="ECO:0000313" key="2">
    <source>
        <dbReference type="Proteomes" id="UP000305202"/>
    </source>
</evidence>
<protein>
    <submittedName>
        <fullName evidence="1">Uncharacterized protein</fullName>
    </submittedName>
</protein>
<dbReference type="Proteomes" id="UP000305202">
    <property type="component" value="Unassembled WGS sequence"/>
</dbReference>
<dbReference type="InterPro" id="IPR017850">
    <property type="entry name" value="Alkaline_phosphatase_core_sf"/>
</dbReference>
<name>A0ABY2SJL4_9HYPH</name>
<keyword evidence="2" id="KW-1185">Reference proteome</keyword>
<sequence length="233" mass="26019">MHDLSVTLLEAFGIGKTAAMTGESLTPIIASRQPIKDTALFGYFGAHASITDGRFVYMRGSRTLDNTPLYEYTLMPMRMRRLFNAEELRDAVLYRGLSFTCDMPVFKIPGTAGFYSAYAHGNLLFDLQADHRQEHPLIDPDLEAECIRKLSQALLATQAPADEWLRLGISADRDLINADFVRRERNLSPPGNSPTATGCCSNTDWTRAICTILTCCLSRRRGSALRSFPFQMP</sequence>
<reference evidence="1 2" key="1">
    <citation type="submission" date="2019-04" db="EMBL/GenBank/DDBJ databases">
        <authorList>
            <person name="Li M."/>
            <person name="Gao C."/>
        </authorList>
    </citation>
    <scope>NUCLEOTIDE SEQUENCE [LARGE SCALE GENOMIC DNA]</scope>
    <source>
        <strain evidence="1 2">BGMRC 2031</strain>
    </source>
</reference>
<organism evidence="1 2">
    <name type="scientific">Martelella alba</name>
    <dbReference type="NCBI Taxonomy" id="2590451"/>
    <lineage>
        <taxon>Bacteria</taxon>
        <taxon>Pseudomonadati</taxon>
        <taxon>Pseudomonadota</taxon>
        <taxon>Alphaproteobacteria</taxon>
        <taxon>Hyphomicrobiales</taxon>
        <taxon>Aurantimonadaceae</taxon>
        <taxon>Martelella</taxon>
    </lineage>
</organism>
<dbReference type="SUPFAM" id="SSF53649">
    <property type="entry name" value="Alkaline phosphatase-like"/>
    <property type="match status" value="1"/>
</dbReference>